<keyword evidence="1" id="KW-0472">Membrane</keyword>
<evidence type="ECO:0000256" key="1">
    <source>
        <dbReference type="SAM" id="Phobius"/>
    </source>
</evidence>
<organism evidence="2 3">
    <name type="scientific">Popillia japonica</name>
    <name type="common">Japanese beetle</name>
    <dbReference type="NCBI Taxonomy" id="7064"/>
    <lineage>
        <taxon>Eukaryota</taxon>
        <taxon>Metazoa</taxon>
        <taxon>Ecdysozoa</taxon>
        <taxon>Arthropoda</taxon>
        <taxon>Hexapoda</taxon>
        <taxon>Insecta</taxon>
        <taxon>Pterygota</taxon>
        <taxon>Neoptera</taxon>
        <taxon>Endopterygota</taxon>
        <taxon>Coleoptera</taxon>
        <taxon>Polyphaga</taxon>
        <taxon>Scarabaeiformia</taxon>
        <taxon>Scarabaeidae</taxon>
        <taxon>Rutelinae</taxon>
        <taxon>Popillia</taxon>
    </lineage>
</organism>
<protein>
    <submittedName>
        <fullName evidence="2">Uncharacterized protein</fullName>
    </submittedName>
</protein>
<dbReference type="EMBL" id="JASPKY010000300">
    <property type="protein sequence ID" value="KAK9709875.1"/>
    <property type="molecule type" value="Genomic_DNA"/>
</dbReference>
<keyword evidence="1" id="KW-0812">Transmembrane</keyword>
<dbReference type="Proteomes" id="UP001458880">
    <property type="component" value="Unassembled WGS sequence"/>
</dbReference>
<evidence type="ECO:0000313" key="3">
    <source>
        <dbReference type="Proteomes" id="UP001458880"/>
    </source>
</evidence>
<reference evidence="2 3" key="1">
    <citation type="journal article" date="2024" name="BMC Genomics">
        <title>De novo assembly and annotation of Popillia japonica's genome with initial clues to its potential as an invasive pest.</title>
        <authorList>
            <person name="Cucini C."/>
            <person name="Boschi S."/>
            <person name="Funari R."/>
            <person name="Cardaioli E."/>
            <person name="Iannotti N."/>
            <person name="Marturano G."/>
            <person name="Paoli F."/>
            <person name="Bruttini M."/>
            <person name="Carapelli A."/>
            <person name="Frati F."/>
            <person name="Nardi F."/>
        </authorList>
    </citation>
    <scope>NUCLEOTIDE SEQUENCE [LARGE SCALE GENOMIC DNA]</scope>
    <source>
        <strain evidence="2">DMR45628</strain>
    </source>
</reference>
<feature type="transmembrane region" description="Helical" evidence="1">
    <location>
        <begin position="6"/>
        <end position="23"/>
    </location>
</feature>
<gene>
    <name evidence="2" type="ORF">QE152_g26329</name>
</gene>
<keyword evidence="3" id="KW-1185">Reference proteome</keyword>
<sequence length="103" mass="11516">MVAIFGINSVMVAVGGALVRFVSKLRPLAIYLRVPTMAPSLSRYEELSGYELFVTWTTPHWDLIETCSSVTIGTQTRRIVPISSALDVRINSVRKQTIDKLYV</sequence>
<dbReference type="AlphaFoldDB" id="A0AAW1JYJ4"/>
<name>A0AAW1JYJ4_POPJA</name>
<evidence type="ECO:0000313" key="2">
    <source>
        <dbReference type="EMBL" id="KAK9709875.1"/>
    </source>
</evidence>
<comment type="caution">
    <text evidence="2">The sequence shown here is derived from an EMBL/GenBank/DDBJ whole genome shotgun (WGS) entry which is preliminary data.</text>
</comment>
<keyword evidence="1" id="KW-1133">Transmembrane helix</keyword>
<accession>A0AAW1JYJ4</accession>
<proteinExistence type="predicted"/>